<dbReference type="InterPro" id="IPR029063">
    <property type="entry name" value="SAM-dependent_MTases_sf"/>
</dbReference>
<dbReference type="Pfam" id="PF06080">
    <property type="entry name" value="DUF938"/>
    <property type="match status" value="1"/>
</dbReference>
<name>A0ABQ4TNV8_9HYPH</name>
<evidence type="ECO:0000313" key="2">
    <source>
        <dbReference type="Proteomes" id="UP001055101"/>
    </source>
</evidence>
<dbReference type="PANTHER" id="PTHR20974:SF0">
    <property type="entry name" value="UPF0585 PROTEIN CG18661"/>
    <property type="match status" value="1"/>
</dbReference>
<sequence length="208" mass="21819">MLGWDLDGEALVAPAVARNRDVILQVLTRVLPPTGRVLEIASGSGEHAVHFAGALPALRWQPSDPESAALRSIAAHARAAGLPNLLPPVRLDAGTADWPVDRAEAVLAINLIHIAPWSVTEGLMAGAGQVLPAGGLLVLYGPFTVDGAHTAPSNAAFDADLRDRDPHWGLRDVEAVVTAGARQGLVLTERVAMPANNLSLVFRRVTGK</sequence>
<accession>A0ABQ4TNV8</accession>
<comment type="caution">
    <text evidence="1">The sequence shown here is derived from an EMBL/GenBank/DDBJ whole genome shotgun (WGS) entry which is preliminary data.</text>
</comment>
<gene>
    <name evidence="1" type="ORF">EKPJFOCH_2287</name>
</gene>
<dbReference type="Proteomes" id="UP001055101">
    <property type="component" value="Unassembled WGS sequence"/>
</dbReference>
<dbReference type="SUPFAM" id="SSF53335">
    <property type="entry name" value="S-adenosyl-L-methionine-dependent methyltransferases"/>
    <property type="match status" value="1"/>
</dbReference>
<reference evidence="1" key="1">
    <citation type="journal article" date="2021" name="Front. Microbiol.">
        <title>Comprehensive Comparative Genomics and Phenotyping of Methylobacterium Species.</title>
        <authorList>
            <person name="Alessa O."/>
            <person name="Ogura Y."/>
            <person name="Fujitani Y."/>
            <person name="Takami H."/>
            <person name="Hayashi T."/>
            <person name="Sahin N."/>
            <person name="Tani A."/>
        </authorList>
    </citation>
    <scope>NUCLEOTIDE SEQUENCE</scope>
    <source>
        <strain evidence="1">DSM 23674</strain>
    </source>
</reference>
<dbReference type="InterPro" id="IPR010342">
    <property type="entry name" value="DUF938"/>
</dbReference>
<keyword evidence="2" id="KW-1185">Reference proteome</keyword>
<dbReference type="Gene3D" id="3.40.50.150">
    <property type="entry name" value="Vaccinia Virus protein VP39"/>
    <property type="match status" value="1"/>
</dbReference>
<protein>
    <recommendedName>
        <fullName evidence="3">SAM-dependent methyltransferase</fullName>
    </recommendedName>
</protein>
<dbReference type="RefSeq" id="WP_147817218.1">
    <property type="nucleotide sequence ID" value="NZ_BPRA01000009.1"/>
</dbReference>
<dbReference type="EMBL" id="BPRA01000009">
    <property type="protein sequence ID" value="GJE55792.1"/>
    <property type="molecule type" value="Genomic_DNA"/>
</dbReference>
<evidence type="ECO:0000313" key="1">
    <source>
        <dbReference type="EMBL" id="GJE55792.1"/>
    </source>
</evidence>
<organism evidence="1 2">
    <name type="scientific">Methylobacterium thuringiense</name>
    <dbReference type="NCBI Taxonomy" id="1003091"/>
    <lineage>
        <taxon>Bacteria</taxon>
        <taxon>Pseudomonadati</taxon>
        <taxon>Pseudomonadota</taxon>
        <taxon>Alphaproteobacteria</taxon>
        <taxon>Hyphomicrobiales</taxon>
        <taxon>Methylobacteriaceae</taxon>
        <taxon>Methylobacterium</taxon>
    </lineage>
</organism>
<reference evidence="1" key="2">
    <citation type="submission" date="2021-08" db="EMBL/GenBank/DDBJ databases">
        <authorList>
            <person name="Tani A."/>
            <person name="Ola A."/>
            <person name="Ogura Y."/>
            <person name="Katsura K."/>
            <person name="Hayashi T."/>
        </authorList>
    </citation>
    <scope>NUCLEOTIDE SEQUENCE</scope>
    <source>
        <strain evidence="1">DSM 23674</strain>
    </source>
</reference>
<dbReference type="PANTHER" id="PTHR20974">
    <property type="entry name" value="UPF0585 PROTEIN CG18661"/>
    <property type="match status" value="1"/>
</dbReference>
<proteinExistence type="predicted"/>
<evidence type="ECO:0008006" key="3">
    <source>
        <dbReference type="Google" id="ProtNLM"/>
    </source>
</evidence>